<keyword evidence="1" id="KW-0472">Membrane</keyword>
<gene>
    <name evidence="2" type="ORF">B0A49_14009</name>
</gene>
<evidence type="ECO:0000313" key="3">
    <source>
        <dbReference type="Proteomes" id="UP000308768"/>
    </source>
</evidence>
<accession>A0A4U0UPJ9</accession>
<name>A0A4U0UPJ9_9PEZI</name>
<dbReference type="Proteomes" id="UP000308768">
    <property type="component" value="Unassembled WGS sequence"/>
</dbReference>
<dbReference type="OrthoDB" id="3363151at2759"/>
<organism evidence="2 3">
    <name type="scientific">Cryomyces minteri</name>
    <dbReference type="NCBI Taxonomy" id="331657"/>
    <lineage>
        <taxon>Eukaryota</taxon>
        <taxon>Fungi</taxon>
        <taxon>Dikarya</taxon>
        <taxon>Ascomycota</taxon>
        <taxon>Pezizomycotina</taxon>
        <taxon>Dothideomycetes</taxon>
        <taxon>Dothideomycetes incertae sedis</taxon>
        <taxon>Cryomyces</taxon>
    </lineage>
</organism>
<evidence type="ECO:0008006" key="4">
    <source>
        <dbReference type="Google" id="ProtNLM"/>
    </source>
</evidence>
<keyword evidence="3" id="KW-1185">Reference proteome</keyword>
<reference evidence="2 3" key="1">
    <citation type="submission" date="2017-03" db="EMBL/GenBank/DDBJ databases">
        <title>Genomes of endolithic fungi from Antarctica.</title>
        <authorList>
            <person name="Coleine C."/>
            <person name="Masonjones S."/>
            <person name="Stajich J.E."/>
        </authorList>
    </citation>
    <scope>NUCLEOTIDE SEQUENCE [LARGE SCALE GENOMIC DNA]</scope>
    <source>
        <strain evidence="2 3">CCFEE 5187</strain>
    </source>
</reference>
<feature type="transmembrane region" description="Helical" evidence="1">
    <location>
        <begin position="227"/>
        <end position="246"/>
    </location>
</feature>
<feature type="non-terminal residue" evidence="2">
    <location>
        <position position="361"/>
    </location>
</feature>
<sequence length="361" mass="41561">MRTLLSNLVINHPSSDSYQDYLLGLRGLLVLESFLWIFLQTFVPAVVKGADSTTGRTYQVILRKTLSVLFWNENLLYSFFIILSARTICISFIARSTKTEVAGAVFRRALRLWFPVALSLAITYAVFSATGIAYIDEYKRISGNSSFETPYQIPNALAYFNSVFDVFWITHSFATQAANYAFPSQTLWVISVIFLQSYTVYMTMIIIPYTKHAWRMQAYFCFVITAWWVQSWAWYSVTGLLLADMVMNMDFKAKSRRGIHVWRKLRCPGWVPATVLMFAGLTMQYLWTAWKPEYRNAELVAHTAIYSSSGGLNRDYDVRQPQARIDCYLIVLGFCLILESFDFLQTVFKTPFLVSLGKRSL</sequence>
<comment type="caution">
    <text evidence="2">The sequence shown here is derived from an EMBL/GenBank/DDBJ whole genome shotgun (WGS) entry which is preliminary data.</text>
</comment>
<evidence type="ECO:0000313" key="2">
    <source>
        <dbReference type="EMBL" id="TKA37192.1"/>
    </source>
</evidence>
<feature type="transmembrane region" description="Helical" evidence="1">
    <location>
        <begin position="155"/>
        <end position="174"/>
    </location>
</feature>
<feature type="transmembrane region" description="Helical" evidence="1">
    <location>
        <begin position="21"/>
        <end position="39"/>
    </location>
</feature>
<dbReference type="EMBL" id="NAJN01003628">
    <property type="protein sequence ID" value="TKA37192.1"/>
    <property type="molecule type" value="Genomic_DNA"/>
</dbReference>
<keyword evidence="1" id="KW-1133">Transmembrane helix</keyword>
<feature type="transmembrane region" description="Helical" evidence="1">
    <location>
        <begin position="186"/>
        <end position="207"/>
    </location>
</feature>
<feature type="transmembrane region" description="Helical" evidence="1">
    <location>
        <begin position="75"/>
        <end position="94"/>
    </location>
</feature>
<dbReference type="AlphaFoldDB" id="A0A4U0UPJ9"/>
<keyword evidence="1" id="KW-0812">Transmembrane</keyword>
<feature type="transmembrane region" description="Helical" evidence="1">
    <location>
        <begin position="267"/>
        <end position="287"/>
    </location>
</feature>
<proteinExistence type="predicted"/>
<protein>
    <recommendedName>
        <fullName evidence="4">Acyltransferase 3 domain-containing protein</fullName>
    </recommendedName>
</protein>
<evidence type="ECO:0000256" key="1">
    <source>
        <dbReference type="SAM" id="Phobius"/>
    </source>
</evidence>
<feature type="transmembrane region" description="Helical" evidence="1">
    <location>
        <begin position="114"/>
        <end position="135"/>
    </location>
</feature>